<evidence type="ECO:0000313" key="2">
    <source>
        <dbReference type="Proteomes" id="UP000216311"/>
    </source>
</evidence>
<gene>
    <name evidence="1" type="ORF">CGZ93_12680</name>
</gene>
<proteinExistence type="predicted"/>
<dbReference type="EMBL" id="NMVQ01000033">
    <property type="protein sequence ID" value="OYO19617.1"/>
    <property type="molecule type" value="Genomic_DNA"/>
</dbReference>
<accession>A0A255GVB2</accession>
<dbReference type="InterPro" id="IPR036812">
    <property type="entry name" value="NAD(P)_OxRdtase_dom_sf"/>
</dbReference>
<evidence type="ECO:0000313" key="1">
    <source>
        <dbReference type="EMBL" id="OYO19617.1"/>
    </source>
</evidence>
<name>A0A255GVB2_9ACTN</name>
<organism evidence="1 2">
    <name type="scientific">Enemella dayhoffiae</name>
    <dbReference type="NCBI Taxonomy" id="2016507"/>
    <lineage>
        <taxon>Bacteria</taxon>
        <taxon>Bacillati</taxon>
        <taxon>Actinomycetota</taxon>
        <taxon>Actinomycetes</taxon>
        <taxon>Propionibacteriales</taxon>
        <taxon>Propionibacteriaceae</taxon>
        <taxon>Enemella</taxon>
    </lineage>
</organism>
<dbReference type="Proteomes" id="UP000216311">
    <property type="component" value="Unassembled WGS sequence"/>
</dbReference>
<feature type="non-terminal residue" evidence="1">
    <location>
        <position position="49"/>
    </location>
</feature>
<sequence>MRRITLPSGEFIPVLGQGTWGWGEDPGRRGDEVAALHAGLELGMTLVDT</sequence>
<comment type="caution">
    <text evidence="1">The sequence shown here is derived from an EMBL/GenBank/DDBJ whole genome shotgun (WGS) entry which is preliminary data.</text>
</comment>
<dbReference type="Gene3D" id="3.20.20.100">
    <property type="entry name" value="NADP-dependent oxidoreductase domain"/>
    <property type="match status" value="1"/>
</dbReference>
<keyword evidence="2" id="KW-1185">Reference proteome</keyword>
<reference evidence="1 2" key="1">
    <citation type="submission" date="2017-07" db="EMBL/GenBank/DDBJ databases">
        <title>Draft whole genome sequences of clinical Proprionibacteriaceae strains.</title>
        <authorList>
            <person name="Bernier A.-M."/>
            <person name="Bernard K."/>
            <person name="Domingo M.-C."/>
        </authorList>
    </citation>
    <scope>NUCLEOTIDE SEQUENCE [LARGE SCALE GENOMIC DNA]</scope>
    <source>
        <strain evidence="1 2">NML 130396</strain>
    </source>
</reference>
<dbReference type="SUPFAM" id="SSF51430">
    <property type="entry name" value="NAD(P)-linked oxidoreductase"/>
    <property type="match status" value="1"/>
</dbReference>
<dbReference type="AlphaFoldDB" id="A0A255GVB2"/>
<protein>
    <submittedName>
        <fullName evidence="1">Oxidoreductase</fullName>
    </submittedName>
</protein>